<name>A0AAW0FFD0_9APHY</name>
<dbReference type="Pfam" id="PF07350">
    <property type="entry name" value="Gig2-like"/>
    <property type="match status" value="1"/>
</dbReference>
<evidence type="ECO:0000313" key="2">
    <source>
        <dbReference type="Proteomes" id="UP001385951"/>
    </source>
</evidence>
<dbReference type="Proteomes" id="UP001385951">
    <property type="component" value="Unassembled WGS sequence"/>
</dbReference>
<gene>
    <name evidence="1" type="ORF">QCA50_018760</name>
</gene>
<proteinExistence type="predicted"/>
<protein>
    <recommendedName>
        <fullName evidence="3">DUF1479-domain-containing protein</fullName>
    </recommendedName>
</protein>
<dbReference type="InterPro" id="IPR010856">
    <property type="entry name" value="Gig2-like"/>
</dbReference>
<dbReference type="EMBL" id="JASBNA010000075">
    <property type="protein sequence ID" value="KAK7678194.1"/>
    <property type="molecule type" value="Genomic_DNA"/>
</dbReference>
<dbReference type="Gene3D" id="2.60.120.330">
    <property type="entry name" value="B-lactam Antibiotic, Isopenicillin N Synthase, Chain"/>
    <property type="match status" value="1"/>
</dbReference>
<reference evidence="1 2" key="1">
    <citation type="submission" date="2022-09" db="EMBL/GenBank/DDBJ databases">
        <authorList>
            <person name="Palmer J.M."/>
        </authorList>
    </citation>
    <scope>NUCLEOTIDE SEQUENCE [LARGE SCALE GENOMIC DNA]</scope>
    <source>
        <strain evidence="1 2">DSM 7382</strain>
    </source>
</reference>
<comment type="caution">
    <text evidence="1">The sequence shown here is derived from an EMBL/GenBank/DDBJ whole genome shotgun (WGS) entry which is preliminary data.</text>
</comment>
<organism evidence="1 2">
    <name type="scientific">Cerrena zonata</name>
    <dbReference type="NCBI Taxonomy" id="2478898"/>
    <lineage>
        <taxon>Eukaryota</taxon>
        <taxon>Fungi</taxon>
        <taxon>Dikarya</taxon>
        <taxon>Basidiomycota</taxon>
        <taxon>Agaricomycotina</taxon>
        <taxon>Agaricomycetes</taxon>
        <taxon>Polyporales</taxon>
        <taxon>Cerrenaceae</taxon>
        <taxon>Cerrena</taxon>
    </lineage>
</organism>
<evidence type="ECO:0008006" key="3">
    <source>
        <dbReference type="Google" id="ProtNLM"/>
    </source>
</evidence>
<keyword evidence="2" id="KW-1185">Reference proteome</keyword>
<evidence type="ECO:0000313" key="1">
    <source>
        <dbReference type="EMBL" id="KAK7678194.1"/>
    </source>
</evidence>
<dbReference type="SUPFAM" id="SSF51197">
    <property type="entry name" value="Clavaminate synthase-like"/>
    <property type="match status" value="1"/>
</dbReference>
<dbReference type="InterPro" id="IPR027443">
    <property type="entry name" value="IPNS-like_sf"/>
</dbReference>
<sequence length="447" mass="50839">MAPSAIQETLKIVPEDLDPRFAALKAKLVDPQKQEAVVASWKRLLKALEKENQKIIENGTAYVPTVEWKDIVANDYELPASASSEFKAKGSMMVKGVIEKSQVDQWFDELVTFVKNTLKQQGILSQIQLLDKEKLIDLDTQIIYGDRIRIRKPGAAASLSLHLDSSSIERWEDDNYRATYKEIFDGHWKDWDPFRLDERAYAKEDLHEDAGTARPTICSSFRTLQGWLALSDNKTGEGTLKVIPNLKLVMAYIILRPLFWDDPKSGDIDDYHIDVTTPKFPGAEPSYGQLYLNDDFYPHIKQAKTCVGIPDVNRGDFVFWHCDVCHEVDKEYPITDENAHSSVFYYGQTPLSIANICTLLETRRSFLNNKSPLDYASQQSAEEKERDFQGANIHDLKNESALKSMGLLEFDVNEPGITNGQRKIREIANKALKEGKFDPEPYLNGKI</sequence>
<dbReference type="PANTHER" id="PTHR30613">
    <property type="entry name" value="UNCHARACTERIZED PROTEIN YBIU-RELATED"/>
    <property type="match status" value="1"/>
</dbReference>
<dbReference type="AlphaFoldDB" id="A0AAW0FFD0"/>
<accession>A0AAW0FFD0</accession>
<dbReference type="PANTHER" id="PTHR30613:SF1">
    <property type="entry name" value="DUF1479 DOMAIN PROTEIN (AFU_ORTHOLOGUE AFUA_5G09280)"/>
    <property type="match status" value="1"/>
</dbReference>